<dbReference type="Gene3D" id="3.30.450.20">
    <property type="entry name" value="PAS domain"/>
    <property type="match status" value="2"/>
</dbReference>
<keyword evidence="3" id="KW-0902">Two-component regulatory system</keyword>
<dbReference type="GO" id="GO:0046983">
    <property type="term" value="F:protein dimerization activity"/>
    <property type="evidence" value="ECO:0007669"/>
    <property type="project" value="InterPro"/>
</dbReference>
<dbReference type="SMART" id="SM00387">
    <property type="entry name" value="HATPase_c"/>
    <property type="match status" value="1"/>
</dbReference>
<dbReference type="Pfam" id="PF08447">
    <property type="entry name" value="PAS_3"/>
    <property type="match status" value="1"/>
</dbReference>
<dbReference type="GO" id="GO:0000155">
    <property type="term" value="F:phosphorelay sensor kinase activity"/>
    <property type="evidence" value="ECO:0007669"/>
    <property type="project" value="InterPro"/>
</dbReference>
<dbReference type="PANTHER" id="PTHR24421:SF59">
    <property type="entry name" value="OXYGEN SENSOR HISTIDINE KINASE NREB"/>
    <property type="match status" value="1"/>
</dbReference>
<dbReference type="SUPFAM" id="SSF55785">
    <property type="entry name" value="PYP-like sensor domain (PAS domain)"/>
    <property type="match status" value="2"/>
</dbReference>
<name>A0A1I4Y8C5_9PROT</name>
<feature type="domain" description="Histidine kinase/HSP90-like ATPase" evidence="4">
    <location>
        <begin position="394"/>
        <end position="500"/>
    </location>
</feature>
<dbReference type="SUPFAM" id="SSF55874">
    <property type="entry name" value="ATPase domain of HSP90 chaperone/DNA topoisomerase II/histidine kinase"/>
    <property type="match status" value="1"/>
</dbReference>
<dbReference type="InterPro" id="IPR013655">
    <property type="entry name" value="PAS_fold_3"/>
</dbReference>
<keyword evidence="6" id="KW-1185">Reference proteome</keyword>
<gene>
    <name evidence="5" type="ORF">SAMN05216386_0567</name>
</gene>
<dbReference type="InterPro" id="IPR035965">
    <property type="entry name" value="PAS-like_dom_sf"/>
</dbReference>
<proteinExistence type="predicted"/>
<keyword evidence="1" id="KW-0808">Transferase</keyword>
<reference evidence="6" key="1">
    <citation type="submission" date="2016-10" db="EMBL/GenBank/DDBJ databases">
        <authorList>
            <person name="Varghese N."/>
        </authorList>
    </citation>
    <scope>NUCLEOTIDE SEQUENCE [LARGE SCALE GENOMIC DNA]</scope>
    <source>
        <strain evidence="6">Nsp8</strain>
    </source>
</reference>
<dbReference type="InterPro" id="IPR050482">
    <property type="entry name" value="Sensor_HK_TwoCompSys"/>
</dbReference>
<dbReference type="Gene3D" id="3.30.565.10">
    <property type="entry name" value="Histidine kinase-like ATPase, C-terminal domain"/>
    <property type="match status" value="1"/>
</dbReference>
<evidence type="ECO:0000259" key="4">
    <source>
        <dbReference type="SMART" id="SM00387"/>
    </source>
</evidence>
<dbReference type="RefSeq" id="WP_256208339.1">
    <property type="nucleotide sequence ID" value="NZ_FOVJ01000001.1"/>
</dbReference>
<dbReference type="Proteomes" id="UP000183107">
    <property type="component" value="Unassembled WGS sequence"/>
</dbReference>
<keyword evidence="2" id="KW-0418">Kinase</keyword>
<evidence type="ECO:0000313" key="5">
    <source>
        <dbReference type="EMBL" id="SFN34294.1"/>
    </source>
</evidence>
<dbReference type="PANTHER" id="PTHR24421">
    <property type="entry name" value="NITRATE/NITRITE SENSOR PROTEIN NARX-RELATED"/>
    <property type="match status" value="1"/>
</dbReference>
<evidence type="ECO:0000256" key="2">
    <source>
        <dbReference type="ARBA" id="ARBA00022777"/>
    </source>
</evidence>
<organism evidence="5 6">
    <name type="scientific">Nitrosospira briensis</name>
    <dbReference type="NCBI Taxonomy" id="35799"/>
    <lineage>
        <taxon>Bacteria</taxon>
        <taxon>Pseudomonadati</taxon>
        <taxon>Pseudomonadota</taxon>
        <taxon>Betaproteobacteria</taxon>
        <taxon>Nitrosomonadales</taxon>
        <taxon>Nitrosomonadaceae</taxon>
        <taxon>Nitrosospira</taxon>
    </lineage>
</organism>
<accession>A0A1I4Y8C5</accession>
<protein>
    <submittedName>
        <fullName evidence="5">PAS fold-containing protein</fullName>
    </submittedName>
</protein>
<dbReference type="InterPro" id="IPR003594">
    <property type="entry name" value="HATPase_dom"/>
</dbReference>
<dbReference type="AlphaFoldDB" id="A0A1I4Y8C5"/>
<dbReference type="InterPro" id="IPR036890">
    <property type="entry name" value="HATPase_C_sf"/>
</dbReference>
<sequence>MSNSTSSNSNAGVYLIDADTLRCEYANRTAQFDLQYSMAELRELMPRDGEPAFVTGSLLPLLAPLLADEEQEIEGETSFRRKNGATFPVSVRLLLWRGPDKSLFIIIAREITGDIRTLRKRDEEQLEGRTAATSTGIGEAQPLAIVANSPGMVFQYIQGEDGGHFIPFISDQCINVLGIEVERLKADPALLVDLVLPEDRESLRSSKAQSAASLAIWNWEGRLWIESYGDVKWVSLRASPRREKGVGVIWEGIIINVTQSRLREKELKESHKRLKEMSAHAMAAREHERIRIAQEIHDDLGGNLTAIKIDLDWLARHIGSGGDNLPLLAKVRTVSQMVDRTMHSIQRISRDLRPGIMDFGIVAAIEWEAKEFGKRLGVPCEVECSQQDIDLEPDMAVAVFRIFQEALTNITKHARASRVWVRLEMTSRLNQKQGVNQKQLEMEVRDNGCGISLTDLRKLDSFGIRGMVERASFLDGKLTVSRGQEGTLGTTVHLAIPLVPVPEPDIVRSVMELKAPRS</sequence>
<dbReference type="InterPro" id="IPR011712">
    <property type="entry name" value="Sig_transdc_His_kin_sub3_dim/P"/>
</dbReference>
<dbReference type="CDD" id="cd16917">
    <property type="entry name" value="HATPase_UhpB-NarQ-NarX-like"/>
    <property type="match status" value="1"/>
</dbReference>
<evidence type="ECO:0000313" key="6">
    <source>
        <dbReference type="Proteomes" id="UP000183107"/>
    </source>
</evidence>
<dbReference type="Pfam" id="PF02518">
    <property type="entry name" value="HATPase_c"/>
    <property type="match status" value="1"/>
</dbReference>
<evidence type="ECO:0000256" key="1">
    <source>
        <dbReference type="ARBA" id="ARBA00022679"/>
    </source>
</evidence>
<dbReference type="GO" id="GO:0016020">
    <property type="term" value="C:membrane"/>
    <property type="evidence" value="ECO:0007669"/>
    <property type="project" value="InterPro"/>
</dbReference>
<dbReference type="Gene3D" id="1.20.5.1930">
    <property type="match status" value="1"/>
</dbReference>
<evidence type="ECO:0000256" key="3">
    <source>
        <dbReference type="ARBA" id="ARBA00023012"/>
    </source>
</evidence>
<dbReference type="EMBL" id="FOVJ01000001">
    <property type="protein sequence ID" value="SFN34294.1"/>
    <property type="molecule type" value="Genomic_DNA"/>
</dbReference>
<dbReference type="Pfam" id="PF07730">
    <property type="entry name" value="HisKA_3"/>
    <property type="match status" value="1"/>
</dbReference>